<feature type="domain" description="Metallo-beta-lactamase" evidence="6">
    <location>
        <begin position="102"/>
        <end position="324"/>
    </location>
</feature>
<dbReference type="GO" id="GO:0018909">
    <property type="term" value="P:dodecyl sulfate metabolic process"/>
    <property type="evidence" value="ECO:0007669"/>
    <property type="project" value="InterPro"/>
</dbReference>
<keyword evidence="1" id="KW-0479">Metal-binding</keyword>
<dbReference type="SUPFAM" id="SSF56281">
    <property type="entry name" value="Metallo-hydrolase/oxidoreductase"/>
    <property type="match status" value="1"/>
</dbReference>
<dbReference type="Gene3D" id="3.30.1050.10">
    <property type="entry name" value="SCP2 sterol-binding domain"/>
    <property type="match status" value="1"/>
</dbReference>
<evidence type="ECO:0000256" key="2">
    <source>
        <dbReference type="ARBA" id="ARBA00022801"/>
    </source>
</evidence>
<dbReference type="InterPro" id="IPR044097">
    <property type="entry name" value="Bds1/SdsA1_MBL-fold"/>
</dbReference>
<dbReference type="InterPro" id="IPR038536">
    <property type="entry name" value="Alkyl/aryl-sulf_dimr_sf"/>
</dbReference>
<feature type="signal peptide" evidence="5">
    <location>
        <begin position="1"/>
        <end position="20"/>
    </location>
</feature>
<keyword evidence="3" id="KW-0862">Zinc</keyword>
<dbReference type="InterPro" id="IPR036866">
    <property type="entry name" value="RibonucZ/Hydroxyglut_hydro"/>
</dbReference>
<dbReference type="Proteomes" id="UP000249524">
    <property type="component" value="Unassembled WGS sequence"/>
</dbReference>
<keyword evidence="5" id="KW-0732">Signal</keyword>
<protein>
    <submittedName>
        <fullName evidence="7">Alkyl/aryl-sulfatase</fullName>
    </submittedName>
</protein>
<dbReference type="InterPro" id="IPR036527">
    <property type="entry name" value="SCP2_sterol-bd_dom_sf"/>
</dbReference>
<evidence type="ECO:0000259" key="6">
    <source>
        <dbReference type="SMART" id="SM00849"/>
    </source>
</evidence>
<dbReference type="InterPro" id="IPR029229">
    <property type="entry name" value="Alkyl_sulf_C"/>
</dbReference>
<comment type="similarity">
    <text evidence="4">Belongs to the metallo-beta-lactamase superfamily. Type III sulfatase family.</text>
</comment>
<dbReference type="CDD" id="cd07710">
    <property type="entry name" value="arylsulfatase_Sdsa1-like_MBL-fold"/>
    <property type="match status" value="1"/>
</dbReference>
<dbReference type="InterPro" id="IPR052195">
    <property type="entry name" value="Bact_Alkyl/Aryl-Sulfatase"/>
</dbReference>
<evidence type="ECO:0000256" key="3">
    <source>
        <dbReference type="ARBA" id="ARBA00022833"/>
    </source>
</evidence>
<dbReference type="PANTHER" id="PTHR43223:SF1">
    <property type="entry name" value="ALKYL_ARYL-SULFATASE BDS1"/>
    <property type="match status" value="1"/>
</dbReference>
<dbReference type="EMBL" id="QFYS01000004">
    <property type="protein sequence ID" value="RAK65529.1"/>
    <property type="molecule type" value="Genomic_DNA"/>
</dbReference>
<dbReference type="Gene3D" id="1.25.40.880">
    <property type="entry name" value="Alkyl sulfatase, dimerisation domain"/>
    <property type="match status" value="1"/>
</dbReference>
<keyword evidence="2" id="KW-0378">Hydrolase</keyword>
<dbReference type="GO" id="GO:0046983">
    <property type="term" value="F:protein dimerization activity"/>
    <property type="evidence" value="ECO:0007669"/>
    <property type="project" value="InterPro"/>
</dbReference>
<dbReference type="Pfam" id="PF14864">
    <property type="entry name" value="Alkyl_sulf_C"/>
    <property type="match status" value="1"/>
</dbReference>
<dbReference type="SUPFAM" id="SSF55718">
    <property type="entry name" value="SCP-like"/>
    <property type="match status" value="1"/>
</dbReference>
<feature type="chain" id="PRO_5016405693" evidence="5">
    <location>
        <begin position="21"/>
        <end position="623"/>
    </location>
</feature>
<dbReference type="OrthoDB" id="9815874at2"/>
<organism evidence="7 8">
    <name type="scientific">Phenylobacterium kunshanense</name>
    <dbReference type="NCBI Taxonomy" id="1445034"/>
    <lineage>
        <taxon>Bacteria</taxon>
        <taxon>Pseudomonadati</taxon>
        <taxon>Pseudomonadota</taxon>
        <taxon>Alphaproteobacteria</taxon>
        <taxon>Caulobacterales</taxon>
        <taxon>Caulobacteraceae</taxon>
        <taxon>Phenylobacterium</taxon>
    </lineage>
</organism>
<name>A0A328BFX6_9CAUL</name>
<evidence type="ECO:0000256" key="1">
    <source>
        <dbReference type="ARBA" id="ARBA00022723"/>
    </source>
</evidence>
<dbReference type="Pfam" id="PF00753">
    <property type="entry name" value="Lactamase_B"/>
    <property type="match status" value="1"/>
</dbReference>
<dbReference type="PANTHER" id="PTHR43223">
    <property type="entry name" value="ALKYL/ARYL-SULFATASE"/>
    <property type="match status" value="1"/>
</dbReference>
<evidence type="ECO:0000256" key="5">
    <source>
        <dbReference type="SAM" id="SignalP"/>
    </source>
</evidence>
<evidence type="ECO:0000256" key="4">
    <source>
        <dbReference type="ARBA" id="ARBA00033751"/>
    </source>
</evidence>
<dbReference type="Pfam" id="PF14863">
    <property type="entry name" value="Alkyl_sulf_dimr"/>
    <property type="match status" value="1"/>
</dbReference>
<evidence type="ECO:0000313" key="8">
    <source>
        <dbReference type="Proteomes" id="UP000249524"/>
    </source>
</evidence>
<comment type="caution">
    <text evidence="7">The sequence shown here is derived from an EMBL/GenBank/DDBJ whole genome shotgun (WGS) entry which is preliminary data.</text>
</comment>
<reference evidence="7 8" key="1">
    <citation type="submission" date="2018-05" db="EMBL/GenBank/DDBJ databases">
        <authorList>
            <person name="Lanie J.A."/>
            <person name="Ng W.-L."/>
            <person name="Kazmierczak K.M."/>
            <person name="Andrzejewski T.M."/>
            <person name="Davidsen T.M."/>
            <person name="Wayne K.J."/>
            <person name="Tettelin H."/>
            <person name="Glass J.I."/>
            <person name="Rusch D."/>
            <person name="Podicherti R."/>
            <person name="Tsui H.-C.T."/>
            <person name="Winkler M.E."/>
        </authorList>
    </citation>
    <scope>NUCLEOTIDE SEQUENCE [LARGE SCALE GENOMIC DNA]</scope>
    <source>
        <strain evidence="7 8">BUT-10</strain>
    </source>
</reference>
<accession>A0A328BFX6</accession>
<gene>
    <name evidence="7" type="ORF">DJ019_11240</name>
</gene>
<dbReference type="RefSeq" id="WP_111276125.1">
    <property type="nucleotide sequence ID" value="NZ_QFYS01000004.1"/>
</dbReference>
<dbReference type="SMART" id="SM00849">
    <property type="entry name" value="Lactamase_B"/>
    <property type="match status" value="1"/>
</dbReference>
<dbReference type="AlphaFoldDB" id="A0A328BFX6"/>
<dbReference type="InterPro" id="IPR029228">
    <property type="entry name" value="Alkyl_sulf_dimr"/>
</dbReference>
<keyword evidence="8" id="KW-1185">Reference proteome</keyword>
<sequence length="623" mass="67285">MKNALIGAVATLVLAGSAQAAPDFADRQDYAFAEKGFVGTRTDPKILAADGRVVWDLAAYDFLKAPAPASANPSLWRQSGLLAKHGLFEVTKGVWQVRGFDISNATFIAGKTGWIVIDPLTSAEAAKAALDLANEKLGARPVVALIYTHSHADHFGGARGMVAQADVDAGKVQVIAPHGFLEHAVSENIIAGPAMARRATYQFGSFLPKGPTGQLSSGIGPAVSAGTQTLVPPTVDIVRTGQELVVDGVRLQFQITPGTEAPAEMNIYLPDLKALCLAENANATLHNVLTPRGALVRDAKAWADYLSESIRLYGDKSDVVFTSHAWPRWGRPVIAEYLEKHRDLYKYLHDQSVRLMNDGYLPNEIANRLKLPEALDSEWYNRGYYGTLSFNSRAVYQRYMGWYDANPVHLAPLEPADEAARYVALMGGPEKVLTAAQEAYAKGDDRWAGELANRLVMADAANTAARQLLAQVYERQGAGAESAIWRNMYLAGAQELREGVKPSPAGAAALEMVRNTPTPMLLELLAVRLDPEKAKDAALTVDLVFPDRKERFRVRLKHAVLTHESNPTGPADAVYTLPRAQFLGGALMGADLSKAATSGDAGALNRLLGYLSPPRANFPIVTR</sequence>
<dbReference type="FunFam" id="3.60.15.30:FF:000001">
    <property type="entry name" value="Alkyl/aryl-sulfatase BDS1"/>
    <property type="match status" value="1"/>
</dbReference>
<dbReference type="GO" id="GO:0046872">
    <property type="term" value="F:metal ion binding"/>
    <property type="evidence" value="ECO:0007669"/>
    <property type="project" value="UniProtKB-KW"/>
</dbReference>
<dbReference type="Gene3D" id="3.60.15.30">
    <property type="entry name" value="Metallo-beta-lactamase domain"/>
    <property type="match status" value="1"/>
</dbReference>
<dbReference type="InterPro" id="IPR001279">
    <property type="entry name" value="Metallo-B-lactamas"/>
</dbReference>
<proteinExistence type="inferred from homology"/>
<evidence type="ECO:0000313" key="7">
    <source>
        <dbReference type="EMBL" id="RAK65529.1"/>
    </source>
</evidence>
<dbReference type="GO" id="GO:0018741">
    <property type="term" value="F:linear primary-alkylsulfatase activity"/>
    <property type="evidence" value="ECO:0007669"/>
    <property type="project" value="InterPro"/>
</dbReference>